<dbReference type="Pfam" id="PF00701">
    <property type="entry name" value="DHDPS"/>
    <property type="match status" value="1"/>
</dbReference>
<comment type="caution">
    <text evidence="3">The sequence shown here is derived from an EMBL/GenBank/DDBJ whole genome shotgun (WGS) entry which is preliminary data.</text>
</comment>
<organism evidence="3 4">
    <name type="scientific">Paenochrobactrum glaciei</name>
    <dbReference type="NCBI Taxonomy" id="486407"/>
    <lineage>
        <taxon>Bacteria</taxon>
        <taxon>Pseudomonadati</taxon>
        <taxon>Pseudomonadota</taxon>
        <taxon>Alphaproteobacteria</taxon>
        <taxon>Hyphomicrobiales</taxon>
        <taxon>Brucellaceae</taxon>
        <taxon>Paenochrobactrum</taxon>
    </lineage>
</organism>
<keyword evidence="4" id="KW-1185">Reference proteome</keyword>
<dbReference type="Proteomes" id="UP001424441">
    <property type="component" value="Unassembled WGS sequence"/>
</dbReference>
<dbReference type="Gene3D" id="3.20.20.70">
    <property type="entry name" value="Aldolase class I"/>
    <property type="match status" value="1"/>
</dbReference>
<dbReference type="CDD" id="cd00408">
    <property type="entry name" value="DHDPS-like"/>
    <property type="match status" value="1"/>
</dbReference>
<dbReference type="EMBL" id="BAAADE010000013">
    <property type="protein sequence ID" value="GAA0614444.1"/>
    <property type="molecule type" value="Genomic_DNA"/>
</dbReference>
<dbReference type="InterPro" id="IPR002220">
    <property type="entry name" value="DapA-like"/>
</dbReference>
<evidence type="ECO:0000256" key="1">
    <source>
        <dbReference type="ARBA" id="ARBA00007592"/>
    </source>
</evidence>
<reference evidence="3 4" key="1">
    <citation type="journal article" date="2019" name="Int. J. Syst. Evol. Microbiol.">
        <title>The Global Catalogue of Microorganisms (GCM) 10K type strain sequencing project: providing services to taxonomists for standard genome sequencing and annotation.</title>
        <authorList>
            <consortium name="The Broad Institute Genomics Platform"/>
            <consortium name="The Broad Institute Genome Sequencing Center for Infectious Disease"/>
            <person name="Wu L."/>
            <person name="Ma J."/>
        </authorList>
    </citation>
    <scope>NUCLEOTIDE SEQUENCE [LARGE SCALE GENOMIC DNA]</scope>
    <source>
        <strain evidence="3 4">JCM 15115</strain>
    </source>
</reference>
<sequence length="302" mass="33305">MSCFSVADLHGIHAILYALFDADEKLDREAMRKQTEICLANGVHGMAALGLATEASKLSENERMQVMEWLVEDTNQQVPVAITIYGSSVAEQVRQVRHAETLGVDWVILQPPMIGSYSAKEYMHFFGRVADQTSLPVAIQNAPALMGRGLNDADIHTLCEQHPNIQLVKGEGPVVDIAGLIEVTKGRLPVFNGRAGLELPDNLRVGCKGLILAPDCIDYAVKVYEFFMDGWEEEAQQTYEKMLPAVVNTMQGIEHLMCYGKRLFGKRAGIAIYDRAPSSRPTHAGLAMIDRFAEQLGVFAVE</sequence>
<keyword evidence="2" id="KW-0456">Lyase</keyword>
<gene>
    <name evidence="3" type="ORF">GCM10008943_32050</name>
</gene>
<evidence type="ECO:0000313" key="3">
    <source>
        <dbReference type="EMBL" id="GAA0614444.1"/>
    </source>
</evidence>
<name>A0ABN1GM81_9HYPH</name>
<accession>A0ABN1GM81</accession>
<evidence type="ECO:0000256" key="2">
    <source>
        <dbReference type="ARBA" id="ARBA00023239"/>
    </source>
</evidence>
<protein>
    <submittedName>
        <fullName evidence="3">Dihydrodipicolinate synthase family protein</fullName>
    </submittedName>
</protein>
<dbReference type="PANTHER" id="PTHR12128:SF66">
    <property type="entry name" value="4-HYDROXY-2-OXOGLUTARATE ALDOLASE, MITOCHONDRIAL"/>
    <property type="match status" value="1"/>
</dbReference>
<dbReference type="SMART" id="SM01130">
    <property type="entry name" value="DHDPS"/>
    <property type="match status" value="1"/>
</dbReference>
<dbReference type="PANTHER" id="PTHR12128">
    <property type="entry name" value="DIHYDRODIPICOLINATE SYNTHASE"/>
    <property type="match status" value="1"/>
</dbReference>
<comment type="similarity">
    <text evidence="1">Belongs to the DapA family.</text>
</comment>
<dbReference type="SUPFAM" id="SSF51569">
    <property type="entry name" value="Aldolase"/>
    <property type="match status" value="1"/>
</dbReference>
<proteinExistence type="inferred from homology"/>
<dbReference type="RefSeq" id="WP_343807970.1">
    <property type="nucleotide sequence ID" value="NZ_BAAADE010000013.1"/>
</dbReference>
<dbReference type="InterPro" id="IPR013785">
    <property type="entry name" value="Aldolase_TIM"/>
</dbReference>
<evidence type="ECO:0000313" key="4">
    <source>
        <dbReference type="Proteomes" id="UP001424441"/>
    </source>
</evidence>